<organism evidence="1 2">
    <name type="scientific">Gossypium barbadense</name>
    <name type="common">Sea Island cotton</name>
    <name type="synonym">Hibiscus barbadensis</name>
    <dbReference type="NCBI Taxonomy" id="3634"/>
    <lineage>
        <taxon>Eukaryota</taxon>
        <taxon>Viridiplantae</taxon>
        <taxon>Streptophyta</taxon>
        <taxon>Embryophyta</taxon>
        <taxon>Tracheophyta</taxon>
        <taxon>Spermatophyta</taxon>
        <taxon>Magnoliopsida</taxon>
        <taxon>eudicotyledons</taxon>
        <taxon>Gunneridae</taxon>
        <taxon>Pentapetalae</taxon>
        <taxon>rosids</taxon>
        <taxon>malvids</taxon>
        <taxon>Malvales</taxon>
        <taxon>Malvaceae</taxon>
        <taxon>Malvoideae</taxon>
        <taxon>Gossypium</taxon>
    </lineage>
</organism>
<dbReference type="EMBL" id="KZ667154">
    <property type="protein sequence ID" value="PPR92061.1"/>
    <property type="molecule type" value="Genomic_DNA"/>
</dbReference>
<gene>
    <name evidence="1" type="ORF">GOBAR_AA28616</name>
</gene>
<sequence>MSEFQCRKYGKVVSWDREHHFTEGERKYLSTSTKRGLRVTFEGPNRCHDQARVGLFKRSTPELPIAVRVFEGPSFLDSRSAAGGRKVDSVWTLISDSWSINLATLIPGGVSVYRTDPERKEEHILIDPTRKA</sequence>
<reference evidence="1 2" key="1">
    <citation type="submission" date="2015-01" db="EMBL/GenBank/DDBJ databases">
        <title>Genome of allotetraploid Gossypium barbadense reveals genomic plasticity and fiber elongation in cotton evolution.</title>
        <authorList>
            <person name="Chen X."/>
            <person name="Liu X."/>
            <person name="Zhao B."/>
            <person name="Zheng H."/>
            <person name="Hu Y."/>
            <person name="Lu G."/>
            <person name="Yang C."/>
            <person name="Chen J."/>
            <person name="Shan C."/>
            <person name="Zhang L."/>
            <person name="Zhou Y."/>
            <person name="Wang L."/>
            <person name="Guo W."/>
            <person name="Bai Y."/>
            <person name="Ruan J."/>
            <person name="Shangguan X."/>
            <person name="Mao Y."/>
            <person name="Jiang J."/>
            <person name="Zhu Y."/>
            <person name="Lei J."/>
            <person name="Kang H."/>
            <person name="Chen S."/>
            <person name="He X."/>
            <person name="Wang R."/>
            <person name="Wang Y."/>
            <person name="Chen J."/>
            <person name="Wang L."/>
            <person name="Yu S."/>
            <person name="Wang B."/>
            <person name="Wei J."/>
            <person name="Song S."/>
            <person name="Lu X."/>
            <person name="Gao Z."/>
            <person name="Gu W."/>
            <person name="Deng X."/>
            <person name="Ma D."/>
            <person name="Wang S."/>
            <person name="Liang W."/>
            <person name="Fang L."/>
            <person name="Cai C."/>
            <person name="Zhu X."/>
            <person name="Zhou B."/>
            <person name="Zhang Y."/>
            <person name="Chen Z."/>
            <person name="Xu S."/>
            <person name="Zhu R."/>
            <person name="Wang S."/>
            <person name="Zhang T."/>
            <person name="Zhao G."/>
        </authorList>
    </citation>
    <scope>NUCLEOTIDE SEQUENCE [LARGE SCALE GENOMIC DNA]</scope>
    <source>
        <strain evidence="2">cv. Xinhai21</strain>
        <tissue evidence="1">Leaf</tissue>
    </source>
</reference>
<proteinExistence type="predicted"/>
<accession>A0A2P5WLX6</accession>
<dbReference type="Proteomes" id="UP000239757">
    <property type="component" value="Unassembled WGS sequence"/>
</dbReference>
<protein>
    <submittedName>
        <fullName evidence="1">Uncharacterized protein</fullName>
    </submittedName>
</protein>
<evidence type="ECO:0000313" key="1">
    <source>
        <dbReference type="EMBL" id="PPR92061.1"/>
    </source>
</evidence>
<name>A0A2P5WLX6_GOSBA</name>
<evidence type="ECO:0000313" key="2">
    <source>
        <dbReference type="Proteomes" id="UP000239757"/>
    </source>
</evidence>
<dbReference type="AlphaFoldDB" id="A0A2P5WLX6"/>